<dbReference type="Gene3D" id="3.60.10.10">
    <property type="entry name" value="Endonuclease/exonuclease/phosphatase"/>
    <property type="match status" value="1"/>
</dbReference>
<gene>
    <name evidence="3" type="ORF">U9M48_014126</name>
</gene>
<keyword evidence="4" id="KW-1185">Reference proteome</keyword>
<proteinExistence type="predicted"/>
<evidence type="ECO:0000259" key="1">
    <source>
        <dbReference type="Pfam" id="PF00078"/>
    </source>
</evidence>
<dbReference type="Pfam" id="PF13966">
    <property type="entry name" value="zf-RVT"/>
    <property type="match status" value="1"/>
</dbReference>
<reference evidence="3 4" key="1">
    <citation type="submission" date="2024-02" db="EMBL/GenBank/DDBJ databases">
        <title>High-quality chromosome-scale genome assembly of Pensacola bahiagrass (Paspalum notatum Flugge var. saurae).</title>
        <authorList>
            <person name="Vega J.M."/>
            <person name="Podio M."/>
            <person name="Orjuela J."/>
            <person name="Siena L.A."/>
            <person name="Pessino S.C."/>
            <person name="Combes M.C."/>
            <person name="Mariac C."/>
            <person name="Albertini E."/>
            <person name="Pupilli F."/>
            <person name="Ortiz J.P.A."/>
            <person name="Leblanc O."/>
        </authorList>
    </citation>
    <scope>NUCLEOTIDE SEQUENCE [LARGE SCALE GENOMIC DNA]</scope>
    <source>
        <strain evidence="3">R1</strain>
        <tissue evidence="3">Leaf</tissue>
    </source>
</reference>
<protein>
    <recommendedName>
        <fullName evidence="5">Reverse transcriptase domain-containing protein</fullName>
    </recommendedName>
</protein>
<organism evidence="3 4">
    <name type="scientific">Paspalum notatum var. saurae</name>
    <dbReference type="NCBI Taxonomy" id="547442"/>
    <lineage>
        <taxon>Eukaryota</taxon>
        <taxon>Viridiplantae</taxon>
        <taxon>Streptophyta</taxon>
        <taxon>Embryophyta</taxon>
        <taxon>Tracheophyta</taxon>
        <taxon>Spermatophyta</taxon>
        <taxon>Magnoliopsida</taxon>
        <taxon>Liliopsida</taxon>
        <taxon>Poales</taxon>
        <taxon>Poaceae</taxon>
        <taxon>PACMAD clade</taxon>
        <taxon>Panicoideae</taxon>
        <taxon>Andropogonodae</taxon>
        <taxon>Paspaleae</taxon>
        <taxon>Paspalinae</taxon>
        <taxon>Paspalum</taxon>
    </lineage>
</organism>
<evidence type="ECO:0008006" key="5">
    <source>
        <dbReference type="Google" id="ProtNLM"/>
    </source>
</evidence>
<feature type="domain" description="Reverse transcriptase zinc-binding" evidence="2">
    <location>
        <begin position="76"/>
        <end position="158"/>
    </location>
</feature>
<evidence type="ECO:0000313" key="4">
    <source>
        <dbReference type="Proteomes" id="UP001341281"/>
    </source>
</evidence>
<accession>A0AAQ3WK69</accession>
<feature type="domain" description="Reverse transcriptase" evidence="1">
    <location>
        <begin position="397"/>
        <end position="600"/>
    </location>
</feature>
<dbReference type="SUPFAM" id="SSF56219">
    <property type="entry name" value="DNase I-like"/>
    <property type="match status" value="1"/>
</dbReference>
<evidence type="ECO:0000259" key="2">
    <source>
        <dbReference type="Pfam" id="PF13966"/>
    </source>
</evidence>
<dbReference type="InterPro" id="IPR026960">
    <property type="entry name" value="RVT-Znf"/>
</dbReference>
<dbReference type="Pfam" id="PF00078">
    <property type="entry name" value="RVT_1"/>
    <property type="match status" value="1"/>
</dbReference>
<sequence length="759" mass="87308">MSSWSYKPCYGMKPSAWDEHHHFRGLMLPPPNLSWRRDIVGPKLVAWNLLLFRIANITLVQEPDSFHWNLTQNGVFSVKSHYQALIRHEVPNLNKRIWKINASLKVKIFLWYLRKGVLLTKDNLAKRKWVGNKSCIFCHNDETIGHLFFEYRFARTVWSFIQHASNMKNPNNASHMLGAWAQGLPSTWQCIALLGAAAVCWSLWLCRNDLVFGKKTCYLRSSSLGAFVDYSLATGYTGTRFGGFAAINTSDFGYLLPSELISLLSTLGRSRKGIFFVKFKLCNKYDGFQWVLVSVYGPAQDQFKCNFLSELAQLCSKEALSILIGGDFNIICCPQEKNNTNYSNRWPFLFNAIIDAVNLEELKLNGRRYTWANNREVPTFEKLDRILVLNFGTIILIPKGNDVKQIQQYRPIYLLNVSFKIFTKVATNRVVKVATRIIKPTQTAFLPERNIMEGAIVLHETIHELHTKKHNGIIFKIDFEKHMISWNYLQQALRMKGFSPKWCSWVQAYVQGGNVGIKVNDHIGPYFQSKKGLRQEDPLSPILFNTVVDMLAIIMSRPKNKRQVKGVIRHLVEGGLSILQYVDDTAFRCMLKKLRNGDWKLIKHRIEKMLGNWKGKLLSYGGRLTDKIMASYLSTQRPRRYGCPESGYSEQMLVKRGLVGNKLLEWHGLVASLIHVNLEEGTYIFIWGLRKTGSFTVKSMYRALVNGIKMGTPWVRLWAQLQRTDDMKVDIVRTCRSLGSAVMELFASYGWPFMFRIGC</sequence>
<dbReference type="CDD" id="cd01650">
    <property type="entry name" value="RT_nLTR_like"/>
    <property type="match status" value="1"/>
</dbReference>
<dbReference type="InterPro" id="IPR036691">
    <property type="entry name" value="Endo/exonu/phosph_ase_sf"/>
</dbReference>
<dbReference type="InterPro" id="IPR000477">
    <property type="entry name" value="RT_dom"/>
</dbReference>
<name>A0AAQ3WK69_PASNO</name>
<dbReference type="EMBL" id="CP144747">
    <property type="protein sequence ID" value="WVZ64632.1"/>
    <property type="molecule type" value="Genomic_DNA"/>
</dbReference>
<evidence type="ECO:0000313" key="3">
    <source>
        <dbReference type="EMBL" id="WVZ64632.1"/>
    </source>
</evidence>
<dbReference type="AlphaFoldDB" id="A0AAQ3WK69"/>
<dbReference type="PANTHER" id="PTHR19446">
    <property type="entry name" value="REVERSE TRANSCRIPTASES"/>
    <property type="match status" value="1"/>
</dbReference>
<dbReference type="Proteomes" id="UP001341281">
    <property type="component" value="Chromosome 03"/>
</dbReference>